<organism evidence="7 8">
    <name type="scientific">Tilletia horrida</name>
    <dbReference type="NCBI Taxonomy" id="155126"/>
    <lineage>
        <taxon>Eukaryota</taxon>
        <taxon>Fungi</taxon>
        <taxon>Dikarya</taxon>
        <taxon>Basidiomycota</taxon>
        <taxon>Ustilaginomycotina</taxon>
        <taxon>Exobasidiomycetes</taxon>
        <taxon>Tilletiales</taxon>
        <taxon>Tilletiaceae</taxon>
        <taxon>Tilletia</taxon>
    </lineage>
</organism>
<dbReference type="EMBL" id="JAPDMQ010000234">
    <property type="protein sequence ID" value="KAK0529748.1"/>
    <property type="molecule type" value="Genomic_DNA"/>
</dbReference>
<protein>
    <submittedName>
        <fullName evidence="7">Accessory factor associated with RNA polymerase II</fullName>
    </submittedName>
</protein>
<feature type="region of interest" description="Disordered" evidence="5">
    <location>
        <begin position="391"/>
        <end position="410"/>
    </location>
</feature>
<dbReference type="GO" id="GO:0000993">
    <property type="term" value="F:RNA polymerase II complex binding"/>
    <property type="evidence" value="ECO:0007669"/>
    <property type="project" value="TreeGrafter"/>
</dbReference>
<dbReference type="Pfam" id="PF05179">
    <property type="entry name" value="CDC73_C"/>
    <property type="match status" value="2"/>
</dbReference>
<gene>
    <name evidence="7" type="primary">CDC73</name>
    <name evidence="7" type="ORF">OC842_004140</name>
</gene>
<sequence length="552" mass="56839">MDALDALRAAVAAAPADDPLALIEYRAEGDSTTDNLVLAETIVCLLPAAPAPAAFPKLQPTRMLKSAKGNADGTTTPAANPDAFLPLEALVFAIQTRAENLGAYVRQATGRGIARLAPMERGPVLEYLLGKTHSWDGVVALSAADAAGSQAQAAAAAAGAGASAQPGAGPPARSTTPPLEPPAALKARFAASHAAATAANRSASSAARPTAVKRAYVPSRADADFVKRLRTTAERSFLSRADALHGTAPWLKRADFASFRTQIQPVLIVARKGIAALAAGGGRGAPAAPLTLIPQSAPAPSGGAGSSSATTTASGLRVQRKQRAQDPILLLSNSPTALINMFNVKKLLEEGIFVSPDRARQEAGGMAEAVVQISHVPALVADALNPGGGPGAAGAGGAAGGGGAGAGAGPGAGGGAVRKMRFLVVDNADALQRLGGNSARGKDGSAGVAAAGAEAGEDVWNRVVAVFTTGQMWQFKSYKFKEPRELFKHSMGVHVRYSNETLPPVIRDWNITQLQIEPSKRHTDKQLVGHFWRTLEAWIMRRKPFLMPIQPA</sequence>
<keyword evidence="4" id="KW-0539">Nucleus</keyword>
<feature type="compositionally biased region" description="Low complexity" evidence="5">
    <location>
        <begin position="294"/>
        <end position="315"/>
    </location>
</feature>
<comment type="caution">
    <text evidence="7">The sequence shown here is derived from an EMBL/GenBank/DDBJ whole genome shotgun (WGS) entry which is preliminary data.</text>
</comment>
<dbReference type="Proteomes" id="UP001176521">
    <property type="component" value="Unassembled WGS sequence"/>
</dbReference>
<dbReference type="PANTHER" id="PTHR12466">
    <property type="entry name" value="CDC73 DOMAIN PROTEIN"/>
    <property type="match status" value="1"/>
</dbReference>
<dbReference type="AlphaFoldDB" id="A0AAN6G9V7"/>
<comment type="subcellular location">
    <subcellularLocation>
        <location evidence="1">Nucleus</location>
    </subcellularLocation>
</comment>
<evidence type="ECO:0000256" key="4">
    <source>
        <dbReference type="ARBA" id="ARBA00023242"/>
    </source>
</evidence>
<keyword evidence="3" id="KW-0804">Transcription</keyword>
<feature type="region of interest" description="Disordered" evidence="5">
    <location>
        <begin position="161"/>
        <end position="181"/>
    </location>
</feature>
<dbReference type="PANTHER" id="PTHR12466:SF8">
    <property type="entry name" value="PARAFIBROMIN"/>
    <property type="match status" value="1"/>
</dbReference>
<evidence type="ECO:0000259" key="6">
    <source>
        <dbReference type="Pfam" id="PF05179"/>
    </source>
</evidence>
<feature type="domain" description="Cell division control protein 73 C-terminal" evidence="6">
    <location>
        <begin position="457"/>
        <end position="538"/>
    </location>
</feature>
<evidence type="ECO:0000256" key="2">
    <source>
        <dbReference type="ARBA" id="ARBA00010427"/>
    </source>
</evidence>
<evidence type="ECO:0000313" key="7">
    <source>
        <dbReference type="EMBL" id="KAK0529748.1"/>
    </source>
</evidence>
<dbReference type="GO" id="GO:0032968">
    <property type="term" value="P:positive regulation of transcription elongation by RNA polymerase II"/>
    <property type="evidence" value="ECO:0007669"/>
    <property type="project" value="TreeGrafter"/>
</dbReference>
<proteinExistence type="inferred from homology"/>
<name>A0AAN6G9V7_9BASI</name>
<dbReference type="InterPro" id="IPR031336">
    <property type="entry name" value="CDC73_C"/>
</dbReference>
<dbReference type="GO" id="GO:0006368">
    <property type="term" value="P:transcription elongation by RNA polymerase II"/>
    <property type="evidence" value="ECO:0007669"/>
    <property type="project" value="InterPro"/>
</dbReference>
<evidence type="ECO:0000256" key="3">
    <source>
        <dbReference type="ARBA" id="ARBA00023163"/>
    </source>
</evidence>
<evidence type="ECO:0000256" key="1">
    <source>
        <dbReference type="ARBA" id="ARBA00004123"/>
    </source>
</evidence>
<accession>A0AAN6G9V7</accession>
<keyword evidence="8" id="KW-1185">Reference proteome</keyword>
<evidence type="ECO:0000256" key="5">
    <source>
        <dbReference type="SAM" id="MobiDB-lite"/>
    </source>
</evidence>
<feature type="domain" description="Cell division control protein 73 C-terminal" evidence="6">
    <location>
        <begin position="324"/>
        <end position="432"/>
    </location>
</feature>
<dbReference type="InterPro" id="IPR007852">
    <property type="entry name" value="Cdc73/Parafibromin"/>
</dbReference>
<comment type="similarity">
    <text evidence="2">Belongs to the CDC73 family.</text>
</comment>
<dbReference type="InterPro" id="IPR038103">
    <property type="entry name" value="CDC73_C_sf"/>
</dbReference>
<feature type="compositionally biased region" description="Low complexity" evidence="5">
    <location>
        <begin position="161"/>
        <end position="172"/>
    </location>
</feature>
<dbReference type="Gene3D" id="3.40.50.11990">
    <property type="entry name" value="RNA polymerase II accessory factor, Cdc73 C-terminal domain"/>
    <property type="match status" value="1"/>
</dbReference>
<reference evidence="7" key="1">
    <citation type="journal article" date="2023" name="PhytoFront">
        <title>Draft Genome Resources of Seven Strains of Tilletia horrida, Causal Agent of Kernel Smut of Rice.</title>
        <authorList>
            <person name="Khanal S."/>
            <person name="Antony Babu S."/>
            <person name="Zhou X.G."/>
        </authorList>
    </citation>
    <scope>NUCLEOTIDE SEQUENCE</scope>
    <source>
        <strain evidence="7">TX3</strain>
    </source>
</reference>
<feature type="region of interest" description="Disordered" evidence="5">
    <location>
        <begin position="294"/>
        <end position="320"/>
    </location>
</feature>
<evidence type="ECO:0000313" key="8">
    <source>
        <dbReference type="Proteomes" id="UP001176521"/>
    </source>
</evidence>
<dbReference type="GO" id="GO:0016593">
    <property type="term" value="C:Cdc73/Paf1 complex"/>
    <property type="evidence" value="ECO:0007669"/>
    <property type="project" value="InterPro"/>
</dbReference>